<dbReference type="FunFam" id="1.10.10.60:FF:000002">
    <property type="entry name" value="Myb family transcription factor"/>
    <property type="match status" value="1"/>
</dbReference>
<feature type="region of interest" description="Disordered" evidence="5">
    <location>
        <begin position="233"/>
        <end position="293"/>
    </location>
</feature>
<comment type="caution">
    <text evidence="8">The sequence shown here is derived from an EMBL/GenBank/DDBJ whole genome shotgun (WGS) entry which is preliminary data.</text>
</comment>
<feature type="transmembrane region" description="Helical" evidence="6">
    <location>
        <begin position="616"/>
        <end position="636"/>
    </location>
</feature>
<accession>A0ABD0U845</accession>
<dbReference type="InterPro" id="IPR025756">
    <property type="entry name" value="Myb_CC_LHEQLE"/>
</dbReference>
<evidence type="ECO:0000256" key="2">
    <source>
        <dbReference type="ARBA" id="ARBA00023125"/>
    </source>
</evidence>
<keyword evidence="6" id="KW-0812">Transmembrane</keyword>
<dbReference type="AlphaFoldDB" id="A0ABD0U845"/>
<feature type="region of interest" description="Disordered" evidence="5">
    <location>
        <begin position="176"/>
        <end position="204"/>
    </location>
</feature>
<keyword evidence="2" id="KW-0238">DNA-binding</keyword>
<keyword evidence="4" id="KW-0539">Nucleus</keyword>
<proteinExistence type="predicted"/>
<organism evidence="8 9">
    <name type="scientific">Dendrobium thyrsiflorum</name>
    <name type="common">Pinecone-like raceme dendrobium</name>
    <name type="synonym">Orchid</name>
    <dbReference type="NCBI Taxonomy" id="117978"/>
    <lineage>
        <taxon>Eukaryota</taxon>
        <taxon>Viridiplantae</taxon>
        <taxon>Streptophyta</taxon>
        <taxon>Embryophyta</taxon>
        <taxon>Tracheophyta</taxon>
        <taxon>Spermatophyta</taxon>
        <taxon>Magnoliopsida</taxon>
        <taxon>Liliopsida</taxon>
        <taxon>Asparagales</taxon>
        <taxon>Orchidaceae</taxon>
        <taxon>Epidendroideae</taxon>
        <taxon>Malaxideae</taxon>
        <taxon>Dendrobiinae</taxon>
        <taxon>Dendrobium</taxon>
    </lineage>
</organism>
<feature type="region of interest" description="Disordered" evidence="5">
    <location>
        <begin position="718"/>
        <end position="739"/>
    </location>
</feature>
<keyword evidence="9" id="KW-1185">Reference proteome</keyword>
<dbReference type="InterPro" id="IPR006447">
    <property type="entry name" value="Myb_dom_plants"/>
</dbReference>
<evidence type="ECO:0000256" key="6">
    <source>
        <dbReference type="SAM" id="Phobius"/>
    </source>
</evidence>
<dbReference type="Gene3D" id="1.10.10.60">
    <property type="entry name" value="Homeodomain-like"/>
    <property type="match status" value="1"/>
</dbReference>
<feature type="transmembrane region" description="Helical" evidence="6">
    <location>
        <begin position="585"/>
        <end position="604"/>
    </location>
</feature>
<sequence length="808" mass="88867">MDSNHSMNTSTNPSMASRQRLRWTHELHERFVDSVAQLGGPDRATPKGVLKVMAVPGLTIYHVKSHLQKYRLAKYIPESSTDGSKAEKKEPELISSLDNSSGLQITEALKLQMDVQKRLHEQLESAFRERSSGMARGGGFRSPPPNDGRGGGRKFNRQHCNYWHLIAPVDEAAATTSKSTPVLKPESCSQPPPKGRDTVTRDSWNEVVAKTQASSVMGRRRRISQLQLSRWLPFRTHGTSSPPTRTGLQPDQPSHEAVSPSAGISDNEMEVEGAHSDSNADMEDLGDQSDDLARTAQPDDIQDLASTPAEDCSEASMGSPKILEQASNWSVPLAELPSCDQQTSSQVRTPISPVPSGDFTPIVRENAVLDFGSNTASLEQESLSHRPIILLALKNSTLKPSPLSTKGMASGPFAWNKVQYVALAKMTSKTFLAKDGVSMEPEVDSVYDNIAKLDKALVAKLIGRRISFPFLLSELKRRWYHFGEFKVVTIAPNSFICIFQCVEARDAVLMSGPWIIAGNIIGMDKWTPTSIPHRTPSMGFTCRFGSDYLSSLSCIRMSIILPALPTCLESCYGWTRIKVHGACPLLHVFVLVGLPVAVFFGCWPADGWPSHSCWPAVWLVLPMAVFVSDGLLLVGLPKVQRQLKLRIDAQGKYLKKIIEEQQRLSGVLAETPGLNSPTPLSTTDFYPNSQKTDPSTSAAICDSLHRDSGNLFKCIPPVDSSSHPEPLTPDSRYHTGSPSESFRHERLFRRQCCNGGAIGGIVEVNLMLGHHVFEPSSTPEFQQQCFSMFPHNRGHFESSGTSIDDDNE</sequence>
<dbReference type="SUPFAM" id="SSF46689">
    <property type="entry name" value="Homeodomain-like"/>
    <property type="match status" value="1"/>
</dbReference>
<evidence type="ECO:0000256" key="5">
    <source>
        <dbReference type="SAM" id="MobiDB-lite"/>
    </source>
</evidence>
<dbReference type="InterPro" id="IPR001005">
    <property type="entry name" value="SANT/Myb"/>
</dbReference>
<dbReference type="PROSITE" id="PS51294">
    <property type="entry name" value="HTH_MYB"/>
    <property type="match status" value="1"/>
</dbReference>
<evidence type="ECO:0000256" key="4">
    <source>
        <dbReference type="ARBA" id="ARBA00023242"/>
    </source>
</evidence>
<feature type="region of interest" description="Disordered" evidence="5">
    <location>
        <begin position="129"/>
        <end position="155"/>
    </location>
</feature>
<feature type="compositionally biased region" description="Basic and acidic residues" evidence="5">
    <location>
        <begin position="194"/>
        <end position="204"/>
    </location>
</feature>
<dbReference type="InterPro" id="IPR025558">
    <property type="entry name" value="DUF4283"/>
</dbReference>
<reference evidence="8 9" key="1">
    <citation type="journal article" date="2024" name="Plant Biotechnol. J.">
        <title>Dendrobium thyrsiflorum genome and its molecular insights into genes involved in important horticultural traits.</title>
        <authorList>
            <person name="Chen B."/>
            <person name="Wang J.Y."/>
            <person name="Zheng P.J."/>
            <person name="Li K.L."/>
            <person name="Liang Y.M."/>
            <person name="Chen X.F."/>
            <person name="Zhang C."/>
            <person name="Zhao X."/>
            <person name="He X."/>
            <person name="Zhang G.Q."/>
            <person name="Liu Z.J."/>
            <person name="Xu Q."/>
        </authorList>
    </citation>
    <scope>NUCLEOTIDE SEQUENCE [LARGE SCALE GENOMIC DNA]</scope>
    <source>
        <strain evidence="8">GZMU011</strain>
    </source>
</reference>
<dbReference type="NCBIfam" id="TIGR01557">
    <property type="entry name" value="myb_SHAQKYF"/>
    <property type="match status" value="1"/>
</dbReference>
<dbReference type="GO" id="GO:0003677">
    <property type="term" value="F:DNA binding"/>
    <property type="evidence" value="ECO:0007669"/>
    <property type="project" value="UniProtKB-KW"/>
</dbReference>
<evidence type="ECO:0000259" key="7">
    <source>
        <dbReference type="PROSITE" id="PS51294"/>
    </source>
</evidence>
<dbReference type="InterPro" id="IPR017930">
    <property type="entry name" value="Myb_dom"/>
</dbReference>
<dbReference type="PANTHER" id="PTHR31499">
    <property type="entry name" value="MYB FAMILY TRANSCRIPTION FACTOR PHL11"/>
    <property type="match status" value="1"/>
</dbReference>
<feature type="region of interest" description="Disordered" evidence="5">
    <location>
        <begin position="78"/>
        <end position="98"/>
    </location>
</feature>
<dbReference type="Pfam" id="PF14379">
    <property type="entry name" value="Myb_CC_LHEQLE"/>
    <property type="match status" value="2"/>
</dbReference>
<evidence type="ECO:0000256" key="3">
    <source>
        <dbReference type="ARBA" id="ARBA00023163"/>
    </source>
</evidence>
<feature type="compositionally biased region" description="Acidic residues" evidence="5">
    <location>
        <begin position="280"/>
        <end position="290"/>
    </location>
</feature>
<feature type="domain" description="HTH myb-type" evidence="7">
    <location>
        <begin position="15"/>
        <end position="75"/>
    </location>
</feature>
<keyword evidence="6" id="KW-0472">Membrane</keyword>
<evidence type="ECO:0000313" key="9">
    <source>
        <dbReference type="Proteomes" id="UP001552299"/>
    </source>
</evidence>
<dbReference type="Pfam" id="PF00249">
    <property type="entry name" value="Myb_DNA-binding"/>
    <property type="match status" value="1"/>
</dbReference>
<feature type="compositionally biased region" description="Polar residues" evidence="5">
    <location>
        <begin position="237"/>
        <end position="252"/>
    </location>
</feature>
<name>A0ABD0U845_DENTH</name>
<dbReference type="InterPro" id="IPR046955">
    <property type="entry name" value="PHR1-like"/>
</dbReference>
<dbReference type="Pfam" id="PF14111">
    <property type="entry name" value="DUF4283"/>
    <property type="match status" value="1"/>
</dbReference>
<dbReference type="Proteomes" id="UP001552299">
    <property type="component" value="Unassembled WGS sequence"/>
</dbReference>
<evidence type="ECO:0000313" key="8">
    <source>
        <dbReference type="EMBL" id="KAL0906358.1"/>
    </source>
</evidence>
<dbReference type="InterPro" id="IPR009057">
    <property type="entry name" value="Homeodomain-like_sf"/>
</dbReference>
<gene>
    <name evidence="8" type="ORF">M5K25_024847</name>
</gene>
<keyword evidence="6" id="KW-1133">Transmembrane helix</keyword>
<evidence type="ECO:0000256" key="1">
    <source>
        <dbReference type="ARBA" id="ARBA00023015"/>
    </source>
</evidence>
<dbReference type="EMBL" id="JANQDX010000018">
    <property type="protein sequence ID" value="KAL0906358.1"/>
    <property type="molecule type" value="Genomic_DNA"/>
</dbReference>
<protein>
    <recommendedName>
        <fullName evidence="7">HTH myb-type domain-containing protein</fullName>
    </recommendedName>
</protein>
<feature type="region of interest" description="Disordered" evidence="5">
    <location>
        <begin position="673"/>
        <end position="694"/>
    </location>
</feature>
<keyword evidence="3" id="KW-0804">Transcription</keyword>
<dbReference type="PANTHER" id="PTHR31499:SF79">
    <property type="entry name" value="HTH MYB-TYPE DOMAIN-CONTAINING PROTEIN"/>
    <property type="match status" value="1"/>
</dbReference>
<keyword evidence="1" id="KW-0805">Transcription regulation</keyword>